<dbReference type="STRING" id="1220188.A0A4S3JQ03"/>
<dbReference type="InterPro" id="IPR051411">
    <property type="entry name" value="Polyketide_trans_af380"/>
</dbReference>
<dbReference type="InterPro" id="IPR029058">
    <property type="entry name" value="AB_hydrolase_fold"/>
</dbReference>
<comment type="caution">
    <text evidence="2">The sequence shown here is derived from an EMBL/GenBank/DDBJ whole genome shotgun (WGS) entry which is preliminary data.</text>
</comment>
<evidence type="ECO:0000313" key="2">
    <source>
        <dbReference type="EMBL" id="THC97769.1"/>
    </source>
</evidence>
<gene>
    <name evidence="2" type="ORF">EYZ11_002751</name>
</gene>
<evidence type="ECO:0000313" key="3">
    <source>
        <dbReference type="Proteomes" id="UP000308092"/>
    </source>
</evidence>
<dbReference type="EMBL" id="SOSA01000064">
    <property type="protein sequence ID" value="THC97769.1"/>
    <property type="molecule type" value="Genomic_DNA"/>
</dbReference>
<dbReference type="Gene3D" id="3.40.50.1820">
    <property type="entry name" value="alpha/beta hydrolase"/>
    <property type="match status" value="1"/>
</dbReference>
<sequence length="158" mass="17074">MSDKEGFHPTGVVCLSHNRAGAAVIICHPWTSIKEQSPANYVQVLTDAGFTCLTYDSAYQGESEGLPRGLEDCAQRVEDIKSTVTYLTGRKDVDSNKIGVLDISCATSAAVYAGTMLEVTAKDRDSDGTAEKVPIVFMFPDKPDAAGSKLVEYFEKEL</sequence>
<dbReference type="VEuPathDB" id="FungiDB:EYZ11_002751"/>
<comment type="similarity">
    <text evidence="1">Belongs to the polyketide transferase af380 family.</text>
</comment>
<evidence type="ECO:0000256" key="1">
    <source>
        <dbReference type="ARBA" id="ARBA00029464"/>
    </source>
</evidence>
<proteinExistence type="inferred from homology"/>
<dbReference type="SUPFAM" id="SSF53474">
    <property type="entry name" value="alpha/beta-Hydrolases"/>
    <property type="match status" value="1"/>
</dbReference>
<name>A0A4S3JQ03_9EURO</name>
<dbReference type="PANTHER" id="PTHR47751:SF1">
    <property type="entry name" value="SUPERFAMILY HYDROLASE, PUTATIVE (AFU_ORTHOLOGUE AFUA_2G16580)-RELATED"/>
    <property type="match status" value="1"/>
</dbReference>
<protein>
    <recommendedName>
        <fullName evidence="4">Dienelactone hydrolase domain-containing protein</fullName>
    </recommendedName>
</protein>
<keyword evidence="3" id="KW-1185">Reference proteome</keyword>
<dbReference type="AlphaFoldDB" id="A0A4S3JQ03"/>
<dbReference type="PANTHER" id="PTHR47751">
    <property type="entry name" value="SUPERFAMILY HYDROLASE, PUTATIVE (AFU_ORTHOLOGUE AFUA_2G16580)-RELATED"/>
    <property type="match status" value="1"/>
</dbReference>
<organism evidence="2 3">
    <name type="scientific">Aspergillus tanneri</name>
    <dbReference type="NCBI Taxonomy" id="1220188"/>
    <lineage>
        <taxon>Eukaryota</taxon>
        <taxon>Fungi</taxon>
        <taxon>Dikarya</taxon>
        <taxon>Ascomycota</taxon>
        <taxon>Pezizomycotina</taxon>
        <taxon>Eurotiomycetes</taxon>
        <taxon>Eurotiomycetidae</taxon>
        <taxon>Eurotiales</taxon>
        <taxon>Aspergillaceae</taxon>
        <taxon>Aspergillus</taxon>
        <taxon>Aspergillus subgen. Circumdati</taxon>
    </lineage>
</organism>
<dbReference type="Proteomes" id="UP000308092">
    <property type="component" value="Unassembled WGS sequence"/>
</dbReference>
<reference evidence="2 3" key="1">
    <citation type="submission" date="2019-03" db="EMBL/GenBank/DDBJ databases">
        <title>The genome sequence of a newly discovered highly antifungal drug resistant Aspergillus species, Aspergillus tanneri NIH 1004.</title>
        <authorList>
            <person name="Mounaud S."/>
            <person name="Singh I."/>
            <person name="Joardar V."/>
            <person name="Pakala S."/>
            <person name="Pakala S."/>
            <person name="Venepally P."/>
            <person name="Hoover J."/>
            <person name="Nierman W."/>
            <person name="Chung J."/>
            <person name="Losada L."/>
        </authorList>
    </citation>
    <scope>NUCLEOTIDE SEQUENCE [LARGE SCALE GENOMIC DNA]</scope>
    <source>
        <strain evidence="2 3">NIH1004</strain>
    </source>
</reference>
<accession>A0A4S3JQ03</accession>
<evidence type="ECO:0008006" key="4">
    <source>
        <dbReference type="Google" id="ProtNLM"/>
    </source>
</evidence>